<dbReference type="PANTHER" id="PTHR11319:SF35">
    <property type="entry name" value="OUTER MEMBRANE PROTEIN PMPC-RELATED"/>
    <property type="match status" value="1"/>
</dbReference>
<name>A0ABV9QV47_9GAMM</name>
<sequence length="769" mass="78216">MRLSRFLPAVLVLAWLPCRAGLIEVTTPQDQFGEDEEHCSLREAVQAARTDTAFGGCPAGTATDAITVGSNLLGYKLTREGAGEDANATGDLDVTGSGTIAIIGLGAARSVISGNGIDRIFHVDMTAGSTFILSNLTLSRGDAGADVGGAVYARRGRVRIAQSHLTRNAAQRGGAIYVYSGAEEVSVTRSSITRNRAVQLGGGLSSVGAFSLESTTVAENVAPEAGGIHSQGTSARLKNVTVAFNSANQRGGAVFGDGEASIDNSIFADNAVIAGGARASADLYCTRVRSLGYNLYQRKGCPFSPAPPSDQQADPRLGTLVDAGGGVPVNLLLPGSPAVDSGAPGDYDGEGAHCTSTDQRGLGRSNGCDRGAYEQRYTFTVNSTADAPDANVGNGTCLSTLGGCTLRAALQEASASNTLAVIRVPPGVYDVNIPGRDEDEGARGDLDIQGLERAPRVLVGHGPDQSIIHARSGDRVFGTPSGSLTQVPIGLFGLRISGGTAQESQESWSDRGGGLLLFPRGHTTLDNVWFDGNAADGDGGGLYLISDGGTVRITRSAFTRNTAGGGGGGAFLAQGDPLVVRDSLFADNRAGDFGGGLATSNSRDVEIAYSTFTANRTDRSAGGGVAVDRNAVLSAILSSGNRDTGTDNSSPDCAVVGSGAAVSKGYNVIADAPSCPLSGDLTGNLVGVAAPMSRVALLGRPMPWSAPQPGNPAVDHAPLCLTASGLVEVLDQFGAARPGEDDDACTSGAIEGASDLVFADGADSDYPGE</sequence>
<dbReference type="NCBIfam" id="TIGR04214">
    <property type="entry name" value="CSLREA_Nterm"/>
    <property type="match status" value="1"/>
</dbReference>
<evidence type="ECO:0000313" key="4">
    <source>
        <dbReference type="Proteomes" id="UP001595886"/>
    </source>
</evidence>
<protein>
    <submittedName>
        <fullName evidence="3">Choice-of-anchor Q domain-containing protein</fullName>
    </submittedName>
</protein>
<comment type="caution">
    <text evidence="3">The sequence shown here is derived from an EMBL/GenBank/DDBJ whole genome shotgun (WGS) entry which is preliminary data.</text>
</comment>
<dbReference type="Proteomes" id="UP001595886">
    <property type="component" value="Unassembled WGS sequence"/>
</dbReference>
<dbReference type="PANTHER" id="PTHR11319">
    <property type="entry name" value="G PROTEIN-COUPLED RECEPTOR-RELATED"/>
    <property type="match status" value="1"/>
</dbReference>
<dbReference type="RefSeq" id="WP_380021080.1">
    <property type="nucleotide sequence ID" value="NZ_JBHSHD010000008.1"/>
</dbReference>
<dbReference type="NCBIfam" id="NF041518">
    <property type="entry name" value="choice_anch_Q"/>
    <property type="match status" value="1"/>
</dbReference>
<evidence type="ECO:0000259" key="2">
    <source>
        <dbReference type="Pfam" id="PF13229"/>
    </source>
</evidence>
<dbReference type="InterPro" id="IPR039448">
    <property type="entry name" value="Beta_helix"/>
</dbReference>
<evidence type="ECO:0000256" key="1">
    <source>
        <dbReference type="SAM" id="SignalP"/>
    </source>
</evidence>
<dbReference type="EMBL" id="JBHSHD010000008">
    <property type="protein sequence ID" value="MFC4820931.1"/>
    <property type="molecule type" value="Genomic_DNA"/>
</dbReference>
<feature type="signal peptide" evidence="1">
    <location>
        <begin position="1"/>
        <end position="20"/>
    </location>
</feature>
<dbReference type="SUPFAM" id="SSF51126">
    <property type="entry name" value="Pectin lyase-like"/>
    <property type="match status" value="2"/>
</dbReference>
<proteinExistence type="predicted"/>
<dbReference type="InterPro" id="IPR059226">
    <property type="entry name" value="Choice_anch_Q_dom"/>
</dbReference>
<keyword evidence="4" id="KW-1185">Reference proteome</keyword>
<organism evidence="3 4">
    <name type="scientific">Dokdonella ginsengisoli</name>
    <dbReference type="NCBI Taxonomy" id="363846"/>
    <lineage>
        <taxon>Bacteria</taxon>
        <taxon>Pseudomonadati</taxon>
        <taxon>Pseudomonadota</taxon>
        <taxon>Gammaproteobacteria</taxon>
        <taxon>Lysobacterales</taxon>
        <taxon>Rhodanobacteraceae</taxon>
        <taxon>Dokdonella</taxon>
    </lineage>
</organism>
<reference evidence="4" key="1">
    <citation type="journal article" date="2019" name="Int. J. Syst. Evol. Microbiol.">
        <title>The Global Catalogue of Microorganisms (GCM) 10K type strain sequencing project: providing services to taxonomists for standard genome sequencing and annotation.</title>
        <authorList>
            <consortium name="The Broad Institute Genomics Platform"/>
            <consortium name="The Broad Institute Genome Sequencing Center for Infectious Disease"/>
            <person name="Wu L."/>
            <person name="Ma J."/>
        </authorList>
    </citation>
    <scope>NUCLEOTIDE SEQUENCE [LARGE SCALE GENOMIC DNA]</scope>
    <source>
        <strain evidence="4">CCUG 30340</strain>
    </source>
</reference>
<gene>
    <name evidence="3" type="ORF">ACFO6Q_11380</name>
</gene>
<feature type="domain" description="Right handed beta helix" evidence="2">
    <location>
        <begin position="511"/>
        <end position="643"/>
    </location>
</feature>
<dbReference type="Pfam" id="PF13229">
    <property type="entry name" value="Beta_helix"/>
    <property type="match status" value="1"/>
</dbReference>
<dbReference type="InterPro" id="IPR011050">
    <property type="entry name" value="Pectin_lyase_fold/virulence"/>
</dbReference>
<evidence type="ECO:0000313" key="3">
    <source>
        <dbReference type="EMBL" id="MFC4820931.1"/>
    </source>
</evidence>
<feature type="chain" id="PRO_5047028651" evidence="1">
    <location>
        <begin position="21"/>
        <end position="769"/>
    </location>
</feature>
<keyword evidence="1" id="KW-0732">Signal</keyword>
<dbReference type="InterPro" id="IPR026457">
    <property type="entry name" value="CSLREA_Nterm"/>
</dbReference>
<accession>A0ABV9QV47</accession>